<reference evidence="2" key="1">
    <citation type="submission" date="2022-07" db="EMBL/GenBank/DDBJ databases">
        <title>FELIX.</title>
        <authorList>
            <person name="Wan K.H."/>
            <person name="Park S."/>
            <person name="Lawrence Q."/>
            <person name="Eichenberger J.P."/>
            <person name="Booth B.W."/>
            <person name="Piaggio A.J."/>
            <person name="Chandler J.C."/>
            <person name="Franklin A.B."/>
            <person name="Celniker S.E."/>
        </authorList>
    </citation>
    <scope>NUCLEOTIDE SEQUENCE</scope>
    <source>
        <strain evidence="2">QA-1986 374</strain>
    </source>
</reference>
<organism evidence="2 3">
    <name type="scientific">Oceanobacillus jeddahense</name>
    <dbReference type="NCBI Taxonomy" id="1462527"/>
    <lineage>
        <taxon>Bacteria</taxon>
        <taxon>Bacillati</taxon>
        <taxon>Bacillota</taxon>
        <taxon>Bacilli</taxon>
        <taxon>Bacillales</taxon>
        <taxon>Bacillaceae</taxon>
        <taxon>Oceanobacillus</taxon>
    </lineage>
</organism>
<evidence type="ECO:0000313" key="2">
    <source>
        <dbReference type="EMBL" id="UUI04932.1"/>
    </source>
</evidence>
<gene>
    <name evidence="2" type="ORF">NP439_09970</name>
</gene>
<dbReference type="RefSeq" id="WP_256709837.1">
    <property type="nucleotide sequence ID" value="NZ_CP101914.1"/>
</dbReference>
<proteinExistence type="predicted"/>
<evidence type="ECO:0000256" key="1">
    <source>
        <dbReference type="SAM" id="Phobius"/>
    </source>
</evidence>
<keyword evidence="1" id="KW-0812">Transmembrane</keyword>
<accession>A0ABY5JZU9</accession>
<feature type="transmembrane region" description="Helical" evidence="1">
    <location>
        <begin position="35"/>
        <end position="51"/>
    </location>
</feature>
<name>A0ABY5JZU9_9BACI</name>
<sequence>MNYKVLKDGKAVLGFISSIILVIIAFVLVTNHIRYWVLFSVTSMIVLTLSLRRADKIIEHLSASDKEITVIMK</sequence>
<dbReference type="Proteomes" id="UP001059773">
    <property type="component" value="Chromosome"/>
</dbReference>
<keyword evidence="1" id="KW-0472">Membrane</keyword>
<protein>
    <submittedName>
        <fullName evidence="2">Uncharacterized protein</fullName>
    </submittedName>
</protein>
<keyword evidence="1" id="KW-1133">Transmembrane helix</keyword>
<dbReference type="EMBL" id="CP101914">
    <property type="protein sequence ID" value="UUI04932.1"/>
    <property type="molecule type" value="Genomic_DNA"/>
</dbReference>
<keyword evidence="3" id="KW-1185">Reference proteome</keyword>
<feature type="transmembrane region" description="Helical" evidence="1">
    <location>
        <begin position="12"/>
        <end position="29"/>
    </location>
</feature>
<evidence type="ECO:0000313" key="3">
    <source>
        <dbReference type="Proteomes" id="UP001059773"/>
    </source>
</evidence>